<dbReference type="GO" id="GO:0006261">
    <property type="term" value="P:DNA-templated DNA replication"/>
    <property type="evidence" value="ECO:0007669"/>
    <property type="project" value="TreeGrafter"/>
</dbReference>
<protein>
    <submittedName>
        <fullName evidence="4">WD domain, G-beta repeat-containing protein</fullName>
    </submittedName>
</protein>
<dbReference type="EMBL" id="AHZU02001482">
    <property type="protein sequence ID" value="KFG31908.1"/>
    <property type="molecule type" value="Genomic_DNA"/>
</dbReference>
<evidence type="ECO:0000313" key="4">
    <source>
        <dbReference type="EMBL" id="KFG31908.1"/>
    </source>
</evidence>
<dbReference type="VEuPathDB" id="ToxoDB:TGDOM2_293700"/>
<sequence>MDIRYTEGRGDHCQLPTYDRLLLIQPQSLQVVDSIRGVIQQRLTGAGEGAGVQSGIQTGRPTFIGAAVAGIGSVPRYIAAAQQQKALVAFWDIKKEAIAYQVATPEVMTTLAFHPNGSLLFAGSRTGCLYCWQLSGVVPLSTTALRVRSSEGASLLRRCWPAHYGACAALLVEEDRIISGGTDGSIKQFSLYDILSTSKDSENGQAMQTADCAVTVSQSWSGHSQAVTALCAPYRVSEVSGVRAVSLVSSALDRTIKVWSQHSGSPLGTFLLPAPSRCVIVNTLEAAPVICAACDDGLVHLLPLSATTTTDGASQQNVDSQADASSLKDLGGNRSETCSEAPTAHTRHLRGHTGAVISCVLLSDNKLASCAADGVRFWDLVSGATIKHISHVGGLLTGMHVLSTSTDCNLLVLPPLAPLRRALAQPSETGTVRILDRGAMRRQMRHSQRRAPYCSHAEQAWRGCRHTGPRAWFRYFDAVQSRVPCTEEMQAVP</sequence>
<evidence type="ECO:0000256" key="1">
    <source>
        <dbReference type="ARBA" id="ARBA00022574"/>
    </source>
</evidence>
<dbReference type="InterPro" id="IPR015943">
    <property type="entry name" value="WD40/YVTN_repeat-like_dom_sf"/>
</dbReference>
<dbReference type="Gene3D" id="2.130.10.10">
    <property type="entry name" value="YVTN repeat-like/Quinoprotein amine dehydrogenase"/>
    <property type="match status" value="2"/>
</dbReference>
<evidence type="ECO:0000256" key="2">
    <source>
        <dbReference type="ARBA" id="ARBA00022737"/>
    </source>
</evidence>
<accession>A0A086JIE0</accession>
<gene>
    <name evidence="4" type="ORF">TGDOM2_293700</name>
</gene>
<proteinExistence type="predicted"/>
<dbReference type="InterPro" id="IPR001680">
    <property type="entry name" value="WD40_rpt"/>
</dbReference>
<dbReference type="AlphaFoldDB" id="A0A086JIE0"/>
<dbReference type="Proteomes" id="UP000028837">
    <property type="component" value="Unassembled WGS sequence"/>
</dbReference>
<dbReference type="GO" id="GO:0005656">
    <property type="term" value="C:nuclear pre-replicative complex"/>
    <property type="evidence" value="ECO:0007669"/>
    <property type="project" value="TreeGrafter"/>
</dbReference>
<reference evidence="4 5" key="1">
    <citation type="submission" date="2014-02" db="EMBL/GenBank/DDBJ databases">
        <authorList>
            <person name="Sibley D."/>
            <person name="Venepally P."/>
            <person name="Karamycheva S."/>
            <person name="Hadjithomas M."/>
            <person name="Khan A."/>
            <person name="Brunk B."/>
            <person name="Roos D."/>
            <person name="Caler E."/>
            <person name="Lorenzi H."/>
        </authorList>
    </citation>
    <scope>NUCLEOTIDE SEQUENCE [LARGE SCALE GENOMIC DNA]</scope>
    <source>
        <strain evidence="4 5">GAB2-2007-GAL-DOM2</strain>
    </source>
</reference>
<organism evidence="4 5">
    <name type="scientific">Toxoplasma gondii GAB2-2007-GAL-DOM2</name>
    <dbReference type="NCBI Taxonomy" id="1130820"/>
    <lineage>
        <taxon>Eukaryota</taxon>
        <taxon>Sar</taxon>
        <taxon>Alveolata</taxon>
        <taxon>Apicomplexa</taxon>
        <taxon>Conoidasida</taxon>
        <taxon>Coccidia</taxon>
        <taxon>Eucoccidiorida</taxon>
        <taxon>Eimeriorina</taxon>
        <taxon>Sarcocystidae</taxon>
        <taxon>Toxoplasma</taxon>
    </lineage>
</organism>
<dbReference type="GO" id="GO:0006364">
    <property type="term" value="P:rRNA processing"/>
    <property type="evidence" value="ECO:0007669"/>
    <property type="project" value="TreeGrafter"/>
</dbReference>
<evidence type="ECO:0000256" key="3">
    <source>
        <dbReference type="SAM" id="MobiDB-lite"/>
    </source>
</evidence>
<name>A0A086JIE0_TOXGO</name>
<keyword evidence="2" id="KW-0677">Repeat</keyword>
<feature type="compositionally biased region" description="Polar residues" evidence="3">
    <location>
        <begin position="309"/>
        <end position="324"/>
    </location>
</feature>
<comment type="caution">
    <text evidence="4">The sequence shown here is derived from an EMBL/GenBank/DDBJ whole genome shotgun (WGS) entry which is preliminary data.</text>
</comment>
<keyword evidence="1" id="KW-0853">WD repeat</keyword>
<dbReference type="SMART" id="SM00320">
    <property type="entry name" value="WD40"/>
    <property type="match status" value="4"/>
</dbReference>
<dbReference type="GO" id="GO:0120330">
    <property type="term" value="C:rixosome complex"/>
    <property type="evidence" value="ECO:0007669"/>
    <property type="project" value="TreeGrafter"/>
</dbReference>
<dbReference type="Pfam" id="PF00400">
    <property type="entry name" value="WD40"/>
    <property type="match status" value="3"/>
</dbReference>
<dbReference type="PANTHER" id="PTHR18763">
    <property type="entry name" value="WD-REPEAT PROTEIN 18"/>
    <property type="match status" value="1"/>
</dbReference>
<dbReference type="OrthoDB" id="6252103at2759"/>
<dbReference type="PANTHER" id="PTHR18763:SF0">
    <property type="entry name" value="WD REPEAT-CONTAINING PROTEIN 18"/>
    <property type="match status" value="1"/>
</dbReference>
<feature type="region of interest" description="Disordered" evidence="3">
    <location>
        <begin position="309"/>
        <end position="345"/>
    </location>
</feature>
<dbReference type="SUPFAM" id="SSF50978">
    <property type="entry name" value="WD40 repeat-like"/>
    <property type="match status" value="1"/>
</dbReference>
<evidence type="ECO:0000313" key="5">
    <source>
        <dbReference type="Proteomes" id="UP000028837"/>
    </source>
</evidence>
<dbReference type="InterPro" id="IPR045227">
    <property type="entry name" value="WDR18/Ipi3/RID3"/>
</dbReference>
<dbReference type="InterPro" id="IPR036322">
    <property type="entry name" value="WD40_repeat_dom_sf"/>
</dbReference>